<evidence type="ECO:0000256" key="3">
    <source>
        <dbReference type="ARBA" id="ARBA00023002"/>
    </source>
</evidence>
<evidence type="ECO:0000313" key="5">
    <source>
        <dbReference type="EMBL" id="XBO76402.1"/>
    </source>
</evidence>
<dbReference type="Gene3D" id="3.90.180.10">
    <property type="entry name" value="Medium-chain alcohol dehydrogenases, catalytic domain"/>
    <property type="match status" value="1"/>
</dbReference>
<dbReference type="InterPro" id="IPR013149">
    <property type="entry name" value="ADH-like_C"/>
</dbReference>
<dbReference type="RefSeq" id="WP_348815699.1">
    <property type="nucleotide sequence ID" value="NZ_CP098828.1"/>
</dbReference>
<dbReference type="PANTHER" id="PTHR43401">
    <property type="entry name" value="L-THREONINE 3-DEHYDROGENASE"/>
    <property type="match status" value="1"/>
</dbReference>
<dbReference type="SUPFAM" id="SSF51735">
    <property type="entry name" value="NAD(P)-binding Rossmann-fold domains"/>
    <property type="match status" value="1"/>
</dbReference>
<dbReference type="Gene3D" id="3.40.50.720">
    <property type="entry name" value="NAD(P)-binding Rossmann-like Domain"/>
    <property type="match status" value="1"/>
</dbReference>
<dbReference type="EMBL" id="CP098828">
    <property type="protein sequence ID" value="XBO76402.1"/>
    <property type="molecule type" value="Genomic_DNA"/>
</dbReference>
<dbReference type="PANTHER" id="PTHR43401:SF2">
    <property type="entry name" value="L-THREONINE 3-DEHYDROGENASE"/>
    <property type="match status" value="1"/>
</dbReference>
<dbReference type="InterPro" id="IPR036291">
    <property type="entry name" value="NAD(P)-bd_dom_sf"/>
</dbReference>
<accession>A0AAU7KY54</accession>
<feature type="domain" description="Enoyl reductase (ER)" evidence="4">
    <location>
        <begin position="8"/>
        <end position="335"/>
    </location>
</feature>
<dbReference type="InterPro" id="IPR020843">
    <property type="entry name" value="ER"/>
</dbReference>
<dbReference type="Pfam" id="PF00107">
    <property type="entry name" value="ADH_zinc_N"/>
    <property type="match status" value="1"/>
</dbReference>
<gene>
    <name evidence="5" type="ORF">NFG57_06425</name>
</gene>
<sequence>MEALVYTGPRQVEVTDVPEPAERAGAVKVRMLYCGVCGTDIGIYSGKHPRAQAPLVLGHEFVGRVEQTPPDSRFAVGDRVVAYPLISCGDCHPCRNGTPHVCANLRLIGIDRDGGMTDHQWIDESVLFKVPDSLSDEVAALVEPLAVVVRTLHQARFALLDSAVVMGAGPIGLLTAIVLRHSGASRVIVSDVDEGRLGLCRQLGFDTVDVRSESLVERVASATGGDGADAVFECSGVESAALEMTKVVRVGGIICLTATHKAAHAVNLIDVNFKELTLIGSRVYTHKQFGDALTLADTLADELRQTITQVVPLSDAAGVFEMIATPSLNTVKVLVDCQS</sequence>
<dbReference type="GO" id="GO:0046872">
    <property type="term" value="F:metal ion binding"/>
    <property type="evidence" value="ECO:0007669"/>
    <property type="project" value="UniProtKB-KW"/>
</dbReference>
<keyword evidence="3" id="KW-0560">Oxidoreductase</keyword>
<proteinExistence type="predicted"/>
<evidence type="ECO:0000259" key="4">
    <source>
        <dbReference type="SMART" id="SM00829"/>
    </source>
</evidence>
<keyword evidence="1" id="KW-0479">Metal-binding</keyword>
<dbReference type="SMART" id="SM00829">
    <property type="entry name" value="PKS_ER"/>
    <property type="match status" value="1"/>
</dbReference>
<dbReference type="InterPro" id="IPR011032">
    <property type="entry name" value="GroES-like_sf"/>
</dbReference>
<dbReference type="Pfam" id="PF08240">
    <property type="entry name" value="ADH_N"/>
    <property type="match status" value="1"/>
</dbReference>
<dbReference type="InterPro" id="IPR050129">
    <property type="entry name" value="Zn_alcohol_dh"/>
</dbReference>
<evidence type="ECO:0000256" key="1">
    <source>
        <dbReference type="ARBA" id="ARBA00022723"/>
    </source>
</evidence>
<protein>
    <submittedName>
        <fullName evidence="5">Alcohol dehydrogenase catalytic domain-containing protein</fullName>
    </submittedName>
</protein>
<dbReference type="SUPFAM" id="SSF50129">
    <property type="entry name" value="GroES-like"/>
    <property type="match status" value="1"/>
</dbReference>
<dbReference type="AlphaFoldDB" id="A0AAU7KY54"/>
<evidence type="ECO:0000256" key="2">
    <source>
        <dbReference type="ARBA" id="ARBA00022833"/>
    </source>
</evidence>
<dbReference type="GO" id="GO:0016491">
    <property type="term" value="F:oxidoreductase activity"/>
    <property type="evidence" value="ECO:0007669"/>
    <property type="project" value="UniProtKB-KW"/>
</dbReference>
<reference evidence="5" key="1">
    <citation type="submission" date="2022-06" db="EMBL/GenBank/DDBJ databases">
        <title>A novel DMS-producing enzyme.</title>
        <authorList>
            <person name="Zhang Y."/>
        </authorList>
    </citation>
    <scope>NUCLEOTIDE SEQUENCE</scope>
    <source>
        <strain evidence="5">H10-59</strain>
    </source>
</reference>
<name>A0AAU7KY54_9GAMM</name>
<keyword evidence="2" id="KW-0862">Zinc</keyword>
<organism evidence="5">
    <name type="scientific">Halomonas sp. H10-59</name>
    <dbReference type="NCBI Taxonomy" id="2950874"/>
    <lineage>
        <taxon>Bacteria</taxon>
        <taxon>Pseudomonadati</taxon>
        <taxon>Pseudomonadota</taxon>
        <taxon>Gammaproteobacteria</taxon>
        <taxon>Oceanospirillales</taxon>
        <taxon>Halomonadaceae</taxon>
        <taxon>Halomonas</taxon>
    </lineage>
</organism>
<dbReference type="InterPro" id="IPR013154">
    <property type="entry name" value="ADH-like_N"/>
</dbReference>